<evidence type="ECO:0000313" key="1">
    <source>
        <dbReference type="EMBL" id="KKL56637.1"/>
    </source>
</evidence>
<dbReference type="EMBL" id="LAZR01030427">
    <property type="protein sequence ID" value="KKL56637.1"/>
    <property type="molecule type" value="Genomic_DNA"/>
</dbReference>
<reference evidence="1" key="1">
    <citation type="journal article" date="2015" name="Nature">
        <title>Complex archaea that bridge the gap between prokaryotes and eukaryotes.</title>
        <authorList>
            <person name="Spang A."/>
            <person name="Saw J.H."/>
            <person name="Jorgensen S.L."/>
            <person name="Zaremba-Niedzwiedzka K."/>
            <person name="Martijn J."/>
            <person name="Lind A.E."/>
            <person name="van Eijk R."/>
            <person name="Schleper C."/>
            <person name="Guy L."/>
            <person name="Ettema T.J."/>
        </authorList>
    </citation>
    <scope>NUCLEOTIDE SEQUENCE</scope>
</reference>
<feature type="non-terminal residue" evidence="1">
    <location>
        <position position="1"/>
    </location>
</feature>
<gene>
    <name evidence="1" type="ORF">LCGC14_2243440</name>
</gene>
<organism evidence="1">
    <name type="scientific">marine sediment metagenome</name>
    <dbReference type="NCBI Taxonomy" id="412755"/>
    <lineage>
        <taxon>unclassified sequences</taxon>
        <taxon>metagenomes</taxon>
        <taxon>ecological metagenomes</taxon>
    </lineage>
</organism>
<protein>
    <submittedName>
        <fullName evidence="1">Uncharacterized protein</fullName>
    </submittedName>
</protein>
<name>A0A0F9FZP9_9ZZZZ</name>
<sequence>RSYQGLNVTVIITDPGGEESLYEAMEQKNLPLSKLHTKYVAASPSTWDALKDMARKINTMGYKDLTEIKHGISKQDYGQFLDVLDTLSNFVTDAGVELGPVDSWGPDRMLAVDSATGINMMAMSLILGAKPAAHRKLTCLLQMISLSPFYATAKAISKPIVSGALSGKNSLASIECVKTRYCFTTSTQLAGRCRWLIRILFGQLWLRIFL</sequence>
<accession>A0A0F9FZP9</accession>
<proteinExistence type="predicted"/>
<dbReference type="AlphaFoldDB" id="A0A0F9FZP9"/>
<comment type="caution">
    <text evidence="1">The sequence shown here is derived from an EMBL/GenBank/DDBJ whole genome shotgun (WGS) entry which is preliminary data.</text>
</comment>